<dbReference type="SMART" id="SM00271">
    <property type="entry name" value="DnaJ"/>
    <property type="match status" value="1"/>
</dbReference>
<dbReference type="PRINTS" id="PR00625">
    <property type="entry name" value="JDOMAIN"/>
</dbReference>
<evidence type="ECO:0000259" key="11">
    <source>
        <dbReference type="PROSITE" id="PS50076"/>
    </source>
</evidence>
<accession>A0A663MXN5</accession>
<dbReference type="InterPro" id="IPR001623">
    <property type="entry name" value="DnaJ_domain"/>
</dbReference>
<keyword evidence="13" id="KW-1185">Reference proteome</keyword>
<dbReference type="KEGG" id="acun:113491398"/>
<dbReference type="OrthoDB" id="376357at2759"/>
<proteinExistence type="predicted"/>
<reference evidence="12" key="2">
    <citation type="submission" date="2025-09" db="UniProtKB">
        <authorList>
            <consortium name="Ensembl"/>
        </authorList>
    </citation>
    <scope>IDENTIFICATION</scope>
</reference>
<organism evidence="12 13">
    <name type="scientific">Athene cunicularia</name>
    <name type="common">Burrowing owl</name>
    <name type="synonym">Speotyto cunicularia</name>
    <dbReference type="NCBI Taxonomy" id="194338"/>
    <lineage>
        <taxon>Eukaryota</taxon>
        <taxon>Metazoa</taxon>
        <taxon>Chordata</taxon>
        <taxon>Craniata</taxon>
        <taxon>Vertebrata</taxon>
        <taxon>Euteleostomi</taxon>
        <taxon>Archelosauria</taxon>
        <taxon>Archosauria</taxon>
        <taxon>Dinosauria</taxon>
        <taxon>Saurischia</taxon>
        <taxon>Theropoda</taxon>
        <taxon>Coelurosauria</taxon>
        <taxon>Aves</taxon>
        <taxon>Neognathae</taxon>
        <taxon>Neoaves</taxon>
        <taxon>Telluraves</taxon>
        <taxon>Strigiformes</taxon>
        <taxon>Strigidae</taxon>
        <taxon>Athene</taxon>
    </lineage>
</organism>
<dbReference type="CTD" id="4189"/>
<dbReference type="Proteomes" id="UP000472269">
    <property type="component" value="Unplaced"/>
</dbReference>
<dbReference type="PANTHER" id="PTHR44360:SF1">
    <property type="entry name" value="DNAJ HOMOLOG SUBFAMILY B MEMBER 9"/>
    <property type="match status" value="1"/>
</dbReference>
<name>A0A663MXN5_ATHCN</name>
<dbReference type="PROSITE" id="PS50076">
    <property type="entry name" value="DNAJ_2"/>
    <property type="match status" value="1"/>
</dbReference>
<evidence type="ECO:0000256" key="10">
    <source>
        <dbReference type="ARBA" id="ARBA00046365"/>
    </source>
</evidence>
<dbReference type="Ensembl" id="ENSACUT00000017261.1">
    <property type="protein sequence ID" value="ENSACUP00000016188.1"/>
    <property type="gene ID" value="ENSACUG00000010861.1"/>
</dbReference>
<dbReference type="GO" id="GO:0006986">
    <property type="term" value="P:response to unfolded protein"/>
    <property type="evidence" value="ECO:0007669"/>
    <property type="project" value="UniProtKB-KW"/>
</dbReference>
<dbReference type="PROSITE" id="PS00636">
    <property type="entry name" value="DNAJ_1"/>
    <property type="match status" value="1"/>
</dbReference>
<evidence type="ECO:0000256" key="4">
    <source>
        <dbReference type="ARBA" id="ARBA00022824"/>
    </source>
</evidence>
<dbReference type="PANTHER" id="PTHR44360">
    <property type="entry name" value="DNAJ HOMOLOG SUBFAMILY B MEMBER 9"/>
    <property type="match status" value="1"/>
</dbReference>
<keyword evidence="4" id="KW-0256">Endoplasmic reticulum</keyword>
<dbReference type="GeneID" id="113491398"/>
<comment type="subcellular location">
    <subcellularLocation>
        <location evidence="1">Endoplasmic reticulum</location>
    </subcellularLocation>
</comment>
<evidence type="ECO:0000256" key="9">
    <source>
        <dbReference type="ARBA" id="ARBA00045428"/>
    </source>
</evidence>
<reference evidence="12" key="1">
    <citation type="submission" date="2025-08" db="UniProtKB">
        <authorList>
            <consortium name="Ensembl"/>
        </authorList>
    </citation>
    <scope>IDENTIFICATION</scope>
</reference>
<evidence type="ECO:0000256" key="5">
    <source>
        <dbReference type="ARBA" id="ARBA00023186"/>
    </source>
</evidence>
<feature type="domain" description="J" evidence="11">
    <location>
        <begin position="87"/>
        <end position="151"/>
    </location>
</feature>
<dbReference type="RefSeq" id="XP_026724092.1">
    <property type="nucleotide sequence ID" value="XM_026868291.1"/>
</dbReference>
<dbReference type="InterPro" id="IPR018253">
    <property type="entry name" value="DnaJ_domain_CS"/>
</dbReference>
<dbReference type="GO" id="GO:0036503">
    <property type="term" value="P:ERAD pathway"/>
    <property type="evidence" value="ECO:0007669"/>
    <property type="project" value="TreeGrafter"/>
</dbReference>
<dbReference type="Pfam" id="PF00226">
    <property type="entry name" value="DnaJ"/>
    <property type="match status" value="1"/>
</dbReference>
<evidence type="ECO:0000256" key="1">
    <source>
        <dbReference type="ARBA" id="ARBA00004240"/>
    </source>
</evidence>
<comment type="function">
    <text evidence="9">Co-chaperone for Hsp70 protein HSPA5/BiP that acts as a key repressor of the ERN1/IRE1-mediated unfolded protein response (UPR). J domain-containing co-chaperones stimulate the ATPase activity of Hsp70 proteins and are required for efficient substrate recognition by Hsp70 proteins. In the unstressed endoplasmic reticulum, interacts with the luminal region of ERN1/IRE1 and selectively recruits HSPA5/BiP: HSPA5/BiP disrupts the dimerization of the active ERN1/IRE1 luminal region, thereby inactivating ERN1/IRE1. Also involved in endoplasmic reticulum-associated degradation (ERAD) of misfolded proteins. Required for survival of B-cell progenitors and normal antibody production.</text>
</comment>
<dbReference type="AlphaFoldDB" id="A0A663MXN5"/>
<protein>
    <recommendedName>
        <fullName evidence="7">DnaJ homolog subfamily B member 9</fullName>
    </recommendedName>
    <alternativeName>
        <fullName evidence="8">Endoplasmic reticulum DNA J domain-containing protein 4</fullName>
    </alternativeName>
</protein>
<dbReference type="Gene3D" id="1.10.287.110">
    <property type="entry name" value="DnaJ domain"/>
    <property type="match status" value="1"/>
</dbReference>
<evidence type="ECO:0000256" key="7">
    <source>
        <dbReference type="ARBA" id="ARBA00040158"/>
    </source>
</evidence>
<sequence length="276" mass="31843">MDFFAFWVSLDYCFSLGPSAVVFPKPVRRGGGTASLSVADVVCRGLARPRVVVRLWRGSREMSTTQSVFTFALCILMITELILATESYYDILGVPKNASDRQIKKAFHKLAMKYHPDKNKSPGAEAKFREIAEAYETLSDENKRREYDQFGRHGGQGNNGSPFHQSFNFNFDDLFKDFDLFSQNSRSKKHFENHFRSHREAHNRQRRSFQEFSFGGGLFDDVFENMEKMFSFSDFENAHRHAVRTDTRFHGSSKHCRTVTQRRGNMVTTYTDCSGQ</sequence>
<dbReference type="FunFam" id="1.10.287.110:FF:000054">
    <property type="entry name" value="dnaJ homolog subfamily B member 9"/>
    <property type="match status" value="1"/>
</dbReference>
<gene>
    <name evidence="12" type="primary">DNAJB9</name>
</gene>
<dbReference type="SUPFAM" id="SSF46565">
    <property type="entry name" value="Chaperone J-domain"/>
    <property type="match status" value="1"/>
</dbReference>
<keyword evidence="6" id="KW-0834">Unfolded protein response</keyword>
<dbReference type="GO" id="GO:0051787">
    <property type="term" value="F:misfolded protein binding"/>
    <property type="evidence" value="ECO:0007669"/>
    <property type="project" value="TreeGrafter"/>
</dbReference>
<evidence type="ECO:0000256" key="8">
    <source>
        <dbReference type="ARBA" id="ARBA00041533"/>
    </source>
</evidence>
<evidence type="ECO:0000313" key="13">
    <source>
        <dbReference type="Proteomes" id="UP000472269"/>
    </source>
</evidence>
<keyword evidence="3" id="KW-0732">Signal</keyword>
<dbReference type="GO" id="GO:0005783">
    <property type="term" value="C:endoplasmic reticulum"/>
    <property type="evidence" value="ECO:0007669"/>
    <property type="project" value="UniProtKB-SubCell"/>
</dbReference>
<dbReference type="InterPro" id="IPR036869">
    <property type="entry name" value="J_dom_sf"/>
</dbReference>
<dbReference type="GO" id="GO:0051087">
    <property type="term" value="F:protein-folding chaperone binding"/>
    <property type="evidence" value="ECO:0007669"/>
    <property type="project" value="TreeGrafter"/>
</dbReference>
<evidence type="ECO:0000256" key="2">
    <source>
        <dbReference type="ARBA" id="ARBA00022553"/>
    </source>
</evidence>
<dbReference type="OMA" id="YNFRQHY"/>
<evidence type="ECO:0000313" key="12">
    <source>
        <dbReference type="Ensembl" id="ENSACUP00000016188.1"/>
    </source>
</evidence>
<keyword evidence="5" id="KW-0143">Chaperone</keyword>
<evidence type="ECO:0000256" key="6">
    <source>
        <dbReference type="ARBA" id="ARBA00023230"/>
    </source>
</evidence>
<dbReference type="CDD" id="cd06257">
    <property type="entry name" value="DnaJ"/>
    <property type="match status" value="1"/>
</dbReference>
<dbReference type="InterPro" id="IPR051948">
    <property type="entry name" value="Hsp70_co-chaperone_J-domain"/>
</dbReference>
<comment type="subunit">
    <text evidence="10">Interacts with HSPA5/BiP; interaction is direct. Interacts with ERN1/IRE1 (via the luminal region). Interacts with DERL1.</text>
</comment>
<keyword evidence="2" id="KW-0597">Phosphoprotein</keyword>
<evidence type="ECO:0000256" key="3">
    <source>
        <dbReference type="ARBA" id="ARBA00022729"/>
    </source>
</evidence>